<comment type="caution">
    <text evidence="1">The sequence shown here is derived from an EMBL/GenBank/DDBJ whole genome shotgun (WGS) entry which is preliminary data.</text>
</comment>
<reference evidence="1 2" key="1">
    <citation type="submission" date="2007-04" db="EMBL/GenBank/DDBJ databases">
        <authorList>
            <person name="Fulton L."/>
            <person name="Clifton S."/>
            <person name="Fulton B."/>
            <person name="Xu J."/>
            <person name="Minx P."/>
            <person name="Pepin K.H."/>
            <person name="Johnson M."/>
            <person name="Thiruvilangam P."/>
            <person name="Bhonagiri V."/>
            <person name="Nash W.E."/>
            <person name="Mardis E.R."/>
            <person name="Wilson R.K."/>
        </authorList>
    </citation>
    <scope>NUCLEOTIDE SEQUENCE [LARGE SCALE GENOMIC DNA]</scope>
    <source>
        <strain evidence="1 2">ATCC 29799</strain>
    </source>
</reference>
<dbReference type="Proteomes" id="UP000003639">
    <property type="component" value="Unassembled WGS sequence"/>
</dbReference>
<dbReference type="AlphaFoldDB" id="A6P1Y4"/>
<keyword evidence="2" id="KW-1185">Reference proteome</keyword>
<dbReference type="EMBL" id="AAXG02000049">
    <property type="protein sequence ID" value="EDM97653.1"/>
    <property type="molecule type" value="Genomic_DNA"/>
</dbReference>
<evidence type="ECO:0000313" key="2">
    <source>
        <dbReference type="Proteomes" id="UP000003639"/>
    </source>
</evidence>
<dbReference type="STRING" id="411467.BACCAP_04512"/>
<reference evidence="1 2" key="2">
    <citation type="submission" date="2007-06" db="EMBL/GenBank/DDBJ databases">
        <title>Draft genome sequence of Pseudoflavonifractor capillosus ATCC 29799.</title>
        <authorList>
            <person name="Sudarsanam P."/>
            <person name="Ley R."/>
            <person name="Guruge J."/>
            <person name="Turnbaugh P.J."/>
            <person name="Mahowald M."/>
            <person name="Liep D."/>
            <person name="Gordon J."/>
        </authorList>
    </citation>
    <scope>NUCLEOTIDE SEQUENCE [LARGE SCALE GENOMIC DNA]</scope>
    <source>
        <strain evidence="1 2">ATCC 29799</strain>
    </source>
</reference>
<evidence type="ECO:0000313" key="1">
    <source>
        <dbReference type="EMBL" id="EDM97653.1"/>
    </source>
</evidence>
<protein>
    <submittedName>
        <fullName evidence="1">Uncharacterized protein</fullName>
    </submittedName>
</protein>
<organism evidence="1 2">
    <name type="scientific">Pseudoflavonifractor capillosus ATCC 29799</name>
    <dbReference type="NCBI Taxonomy" id="411467"/>
    <lineage>
        <taxon>Bacteria</taxon>
        <taxon>Bacillati</taxon>
        <taxon>Bacillota</taxon>
        <taxon>Clostridia</taxon>
        <taxon>Eubacteriales</taxon>
        <taxon>Oscillospiraceae</taxon>
        <taxon>Pseudoflavonifractor</taxon>
    </lineage>
</organism>
<accession>A6P1Y4</accession>
<name>A6P1Y4_9FIRM</name>
<gene>
    <name evidence="1" type="ORF">BACCAP_04512</name>
</gene>
<proteinExistence type="predicted"/>
<sequence>MFCLRPRFACIGRTGILFGLLAWSKDLMERTNNVRMIANMLSRKKLTGKGIDTISQSRQKLLCSRNIHSAFLPYFLQKDLFLKAAPFGGFVRPNLLQFFQSPAACFYDSLHDLQEVGQFFQGFAFLILCQLFVQLLSKRDI</sequence>